<reference evidence="2" key="1">
    <citation type="journal article" date="2014" name="Front. Microbiol.">
        <title>High frequency of phylogenetically diverse reductive dehalogenase-homologous genes in deep subseafloor sedimentary metagenomes.</title>
        <authorList>
            <person name="Kawai M."/>
            <person name="Futagami T."/>
            <person name="Toyoda A."/>
            <person name="Takaki Y."/>
            <person name="Nishi S."/>
            <person name="Hori S."/>
            <person name="Arai W."/>
            <person name="Tsubouchi T."/>
            <person name="Morono Y."/>
            <person name="Uchiyama I."/>
            <person name="Ito T."/>
            <person name="Fujiyama A."/>
            <person name="Inagaki F."/>
            <person name="Takami H."/>
        </authorList>
    </citation>
    <scope>NUCLEOTIDE SEQUENCE</scope>
    <source>
        <strain evidence="2">Expedition CK06-06</strain>
    </source>
</reference>
<comment type="caution">
    <text evidence="2">The sequence shown here is derived from an EMBL/GenBank/DDBJ whole genome shotgun (WGS) entry which is preliminary data.</text>
</comment>
<protein>
    <recommendedName>
        <fullName evidence="3">DUF308 domain-containing protein</fullName>
    </recommendedName>
</protein>
<name>X1EJB1_9ZZZZ</name>
<dbReference type="EMBL" id="BARU01007850">
    <property type="protein sequence ID" value="GAH33411.1"/>
    <property type="molecule type" value="Genomic_DNA"/>
</dbReference>
<proteinExistence type="predicted"/>
<keyword evidence="1" id="KW-1133">Transmembrane helix</keyword>
<feature type="transmembrane region" description="Helical" evidence="1">
    <location>
        <begin position="161"/>
        <end position="178"/>
    </location>
</feature>
<organism evidence="2">
    <name type="scientific">marine sediment metagenome</name>
    <dbReference type="NCBI Taxonomy" id="412755"/>
    <lineage>
        <taxon>unclassified sequences</taxon>
        <taxon>metagenomes</taxon>
        <taxon>ecological metagenomes</taxon>
    </lineage>
</organism>
<feature type="transmembrane region" description="Helical" evidence="1">
    <location>
        <begin position="109"/>
        <end position="126"/>
    </location>
</feature>
<evidence type="ECO:0000256" key="1">
    <source>
        <dbReference type="SAM" id="Phobius"/>
    </source>
</evidence>
<dbReference type="AlphaFoldDB" id="X1EJB1"/>
<feature type="transmembrane region" description="Helical" evidence="1">
    <location>
        <begin position="133"/>
        <end position="155"/>
    </location>
</feature>
<feature type="transmembrane region" description="Helical" evidence="1">
    <location>
        <begin position="74"/>
        <end position="97"/>
    </location>
</feature>
<feature type="transmembrane region" description="Helical" evidence="1">
    <location>
        <begin position="12"/>
        <end position="31"/>
    </location>
</feature>
<accession>X1EJB1</accession>
<feature type="non-terminal residue" evidence="2">
    <location>
        <position position="180"/>
    </location>
</feature>
<evidence type="ECO:0008006" key="3">
    <source>
        <dbReference type="Google" id="ProtNLM"/>
    </source>
</evidence>
<evidence type="ECO:0000313" key="2">
    <source>
        <dbReference type="EMBL" id="GAH33411.1"/>
    </source>
</evidence>
<feature type="transmembrane region" description="Helical" evidence="1">
    <location>
        <begin position="43"/>
        <end position="62"/>
    </location>
</feature>
<keyword evidence="1" id="KW-0812">Transmembrane</keyword>
<sequence length="180" mass="18929">MLMEQEHKWVGATPASLLLVFVITGSFWAFLTGRVSPSALPLIGAYFLGFGILWLIAAVIDFRMGDLLGGAINGVFGILLGIAPGMSFLIGGFGAAVGMPVDPRIDGWFIFYAGIIFIVPFAIAAAKRLWLLGLPLLILGITFIILGLALAGLISPGVLPVGGWLLLLAGIIMLYVAVSM</sequence>
<gene>
    <name evidence="2" type="ORF">S03H2_15438</name>
</gene>
<keyword evidence="1" id="KW-0472">Membrane</keyword>